<proteinExistence type="predicted"/>
<evidence type="ECO:0000313" key="4">
    <source>
        <dbReference type="Proteomes" id="UP000053611"/>
    </source>
</evidence>
<feature type="region of interest" description="Disordered" evidence="1">
    <location>
        <begin position="63"/>
        <end position="92"/>
    </location>
</feature>
<reference evidence="3 4" key="1">
    <citation type="submission" date="2015-03" db="EMBL/GenBank/DDBJ databases">
        <title>Genomics and transcriptomics of the oil-accumulating basidiomycete yeast T. oleaginosus allow insights into substrate utilization and the diverse evolutionary trajectories of mating systems in fungi.</title>
        <authorList>
            <consortium name="DOE Joint Genome Institute"/>
            <person name="Kourist R."/>
            <person name="Kracht O."/>
            <person name="Bracharz F."/>
            <person name="Lipzen A."/>
            <person name="Nolan M."/>
            <person name="Ohm R."/>
            <person name="Grigoriev I."/>
            <person name="Sun S."/>
            <person name="Heitman J."/>
            <person name="Bruck T."/>
            <person name="Nowrousian M."/>
        </authorList>
    </citation>
    <scope>NUCLEOTIDE SEQUENCE [LARGE SCALE GENOMIC DNA]</scope>
    <source>
        <strain evidence="3 4">IBC0246</strain>
    </source>
</reference>
<dbReference type="GeneID" id="28982571"/>
<dbReference type="RefSeq" id="XP_018282245.1">
    <property type="nucleotide sequence ID" value="XM_018421968.1"/>
</dbReference>
<dbReference type="EMBL" id="KQ087180">
    <property type="protein sequence ID" value="KLT45754.1"/>
    <property type="molecule type" value="Genomic_DNA"/>
</dbReference>
<dbReference type="AlphaFoldDB" id="A0A0J1BCK3"/>
<protein>
    <recommendedName>
        <fullName evidence="5">Secreted protein</fullName>
    </recommendedName>
</protein>
<evidence type="ECO:0008006" key="5">
    <source>
        <dbReference type="Google" id="ProtNLM"/>
    </source>
</evidence>
<organism evidence="3 4">
    <name type="scientific">Cutaneotrichosporon oleaginosum</name>
    <dbReference type="NCBI Taxonomy" id="879819"/>
    <lineage>
        <taxon>Eukaryota</taxon>
        <taxon>Fungi</taxon>
        <taxon>Dikarya</taxon>
        <taxon>Basidiomycota</taxon>
        <taxon>Agaricomycotina</taxon>
        <taxon>Tremellomycetes</taxon>
        <taxon>Trichosporonales</taxon>
        <taxon>Trichosporonaceae</taxon>
        <taxon>Cutaneotrichosporon</taxon>
    </lineage>
</organism>
<sequence>MFGLLWVADRHRVGLPFLLELASVRVASASAVCVARAPSSWSIEHDSGSLKRWSAGALIRCPPPPRPAARPHGSCGSGTAERIPRHYGPPRA</sequence>
<gene>
    <name evidence="3" type="ORF">CC85DRAFT_282384</name>
</gene>
<feature type="signal peptide" evidence="2">
    <location>
        <begin position="1"/>
        <end position="29"/>
    </location>
</feature>
<feature type="chain" id="PRO_5005248050" description="Secreted protein" evidence="2">
    <location>
        <begin position="30"/>
        <end position="92"/>
    </location>
</feature>
<accession>A0A0J1BCK3</accession>
<evidence type="ECO:0000313" key="3">
    <source>
        <dbReference type="EMBL" id="KLT45754.1"/>
    </source>
</evidence>
<name>A0A0J1BCK3_9TREE</name>
<keyword evidence="4" id="KW-1185">Reference proteome</keyword>
<evidence type="ECO:0000256" key="2">
    <source>
        <dbReference type="SAM" id="SignalP"/>
    </source>
</evidence>
<evidence type="ECO:0000256" key="1">
    <source>
        <dbReference type="SAM" id="MobiDB-lite"/>
    </source>
</evidence>
<dbReference type="Proteomes" id="UP000053611">
    <property type="component" value="Unassembled WGS sequence"/>
</dbReference>
<keyword evidence="2" id="KW-0732">Signal</keyword>